<proteinExistence type="predicted"/>
<name>A0A0A3IKW3_9BACI</name>
<comment type="caution">
    <text evidence="2">The sequence shown here is derived from an EMBL/GenBank/DDBJ whole genome shotgun (WGS) entry which is preliminary data.</text>
</comment>
<feature type="domain" description="DUF4183" evidence="1">
    <location>
        <begin position="14"/>
        <end position="85"/>
    </location>
</feature>
<accession>A0A0A3IKW3</accession>
<evidence type="ECO:0000259" key="1">
    <source>
        <dbReference type="Pfam" id="PF13799"/>
    </source>
</evidence>
<keyword evidence="3" id="KW-1185">Reference proteome</keyword>
<dbReference type="EMBL" id="JPVP01000054">
    <property type="protein sequence ID" value="KGR85379.1"/>
    <property type="molecule type" value="Genomic_DNA"/>
</dbReference>
<reference evidence="2 3" key="1">
    <citation type="submission" date="2014-02" db="EMBL/GenBank/DDBJ databases">
        <title>Draft genome sequence of Lysinibacillus odysseyi NBRC 100172.</title>
        <authorList>
            <person name="Zhang F."/>
            <person name="Wang G."/>
            <person name="Zhang L."/>
        </authorList>
    </citation>
    <scope>NUCLEOTIDE SEQUENCE [LARGE SCALE GENOMIC DNA]</scope>
    <source>
        <strain evidence="2 3">NBRC 100172</strain>
    </source>
</reference>
<dbReference type="STRING" id="1220589.CD32_09100"/>
<dbReference type="Proteomes" id="UP000030437">
    <property type="component" value="Unassembled WGS sequence"/>
</dbReference>
<organism evidence="2 3">
    <name type="scientific">Lysinibacillus odysseyi 34hs-1 = NBRC 100172</name>
    <dbReference type="NCBI Taxonomy" id="1220589"/>
    <lineage>
        <taxon>Bacteria</taxon>
        <taxon>Bacillati</taxon>
        <taxon>Bacillota</taxon>
        <taxon>Bacilli</taxon>
        <taxon>Bacillales</taxon>
        <taxon>Bacillaceae</taxon>
        <taxon>Lysinibacillus</taxon>
    </lineage>
</organism>
<gene>
    <name evidence="2" type="ORF">CD32_09100</name>
</gene>
<dbReference type="Pfam" id="PF13799">
    <property type="entry name" value="DUF4183"/>
    <property type="match status" value="1"/>
</dbReference>
<dbReference type="eggNOG" id="ENOG50337C9">
    <property type="taxonomic scope" value="Bacteria"/>
</dbReference>
<evidence type="ECO:0000313" key="3">
    <source>
        <dbReference type="Proteomes" id="UP000030437"/>
    </source>
</evidence>
<sequence length="88" mass="9970">MKGPRKVSILEFYTVSDGRKKVYTIDDCLEHTGDRIIRSTSDVSFMNLFINGVLQPKVNYRIEEGKIILNTLDAPLQGSPIILQMITI</sequence>
<evidence type="ECO:0000313" key="2">
    <source>
        <dbReference type="EMBL" id="KGR85379.1"/>
    </source>
</evidence>
<dbReference type="AlphaFoldDB" id="A0A0A3IKW3"/>
<protein>
    <recommendedName>
        <fullName evidence="1">DUF4183 domain-containing protein</fullName>
    </recommendedName>
</protein>
<dbReference type="InterPro" id="IPR025237">
    <property type="entry name" value="DUF4183"/>
</dbReference>